<organism evidence="1 2">
    <name type="scientific">Zarea fungicola</name>
    <dbReference type="NCBI Taxonomy" id="93591"/>
    <lineage>
        <taxon>Eukaryota</taxon>
        <taxon>Fungi</taxon>
        <taxon>Dikarya</taxon>
        <taxon>Ascomycota</taxon>
        <taxon>Pezizomycotina</taxon>
        <taxon>Sordariomycetes</taxon>
        <taxon>Hypocreomycetidae</taxon>
        <taxon>Hypocreales</taxon>
        <taxon>Cordycipitaceae</taxon>
        <taxon>Zarea</taxon>
    </lineage>
</organism>
<gene>
    <name evidence="1" type="ORF">NQ176_g5564</name>
</gene>
<reference evidence="1" key="1">
    <citation type="submission" date="2022-08" db="EMBL/GenBank/DDBJ databases">
        <title>Genome Sequence of Lecanicillium fungicola.</title>
        <authorList>
            <person name="Buettner E."/>
        </authorList>
    </citation>
    <scope>NUCLEOTIDE SEQUENCE</scope>
    <source>
        <strain evidence="1">Babe33</strain>
    </source>
</reference>
<dbReference type="Proteomes" id="UP001143910">
    <property type="component" value="Unassembled WGS sequence"/>
</dbReference>
<keyword evidence="2" id="KW-1185">Reference proteome</keyword>
<proteinExistence type="predicted"/>
<name>A0ACC1N8M3_9HYPO</name>
<accession>A0ACC1N8M3</accession>
<protein>
    <submittedName>
        <fullName evidence="1">Uncharacterized protein</fullName>
    </submittedName>
</protein>
<evidence type="ECO:0000313" key="1">
    <source>
        <dbReference type="EMBL" id="KAJ2975358.1"/>
    </source>
</evidence>
<sequence>MKTTDLRQKDGADMPFLYLSTTADTRVHGKFMVSEVIGDATSETLINFVKASCSKRGKEVVVEQIQLDQLPQEDRAETLLANDRILRKHIGARYDEKSFTVLLHATRPEPAYEAEFDAVIHQDLRRAIQDRRALLDKDERPLFEKYQFFTPGVFMALITAVVLLGILGVGIRGLASLEVPYAAFEKEMGPTAQKKQP</sequence>
<evidence type="ECO:0000313" key="2">
    <source>
        <dbReference type="Proteomes" id="UP001143910"/>
    </source>
</evidence>
<comment type="caution">
    <text evidence="1">The sequence shown here is derived from an EMBL/GenBank/DDBJ whole genome shotgun (WGS) entry which is preliminary data.</text>
</comment>
<dbReference type="EMBL" id="JANJQO010000718">
    <property type="protein sequence ID" value="KAJ2975358.1"/>
    <property type="molecule type" value="Genomic_DNA"/>
</dbReference>